<dbReference type="EMBL" id="ML122250">
    <property type="protein sequence ID" value="RPD67302.1"/>
    <property type="molecule type" value="Genomic_DNA"/>
</dbReference>
<feature type="transmembrane region" description="Helical" evidence="10">
    <location>
        <begin position="460"/>
        <end position="477"/>
    </location>
</feature>
<dbReference type="GO" id="GO:0018279">
    <property type="term" value="P:protein N-linked glycosylation via asparagine"/>
    <property type="evidence" value="ECO:0007669"/>
    <property type="project" value="TreeGrafter"/>
</dbReference>
<dbReference type="UniPathway" id="UPA00378"/>
<keyword evidence="5 10" id="KW-0812">Transmembrane</keyword>
<keyword evidence="8 10" id="KW-1133">Transmembrane helix</keyword>
<organism evidence="11 12">
    <name type="scientific">Lentinus tigrinus ALCF2SS1-6</name>
    <dbReference type="NCBI Taxonomy" id="1328759"/>
    <lineage>
        <taxon>Eukaryota</taxon>
        <taxon>Fungi</taxon>
        <taxon>Dikarya</taxon>
        <taxon>Basidiomycota</taxon>
        <taxon>Agaricomycotina</taxon>
        <taxon>Agaricomycetes</taxon>
        <taxon>Polyporales</taxon>
        <taxon>Polyporaceae</taxon>
        <taxon>Lentinus</taxon>
    </lineage>
</organism>
<dbReference type="GO" id="GO:0008250">
    <property type="term" value="C:oligosaccharyltransferase complex"/>
    <property type="evidence" value="ECO:0007669"/>
    <property type="project" value="UniProtKB-UniRule"/>
</dbReference>
<feature type="signal peptide" evidence="10">
    <location>
        <begin position="1"/>
        <end position="27"/>
    </location>
</feature>
<evidence type="ECO:0000256" key="5">
    <source>
        <dbReference type="ARBA" id="ARBA00022692"/>
    </source>
</evidence>
<dbReference type="AlphaFoldDB" id="A0A5C2STW6"/>
<accession>A0A5C2STW6</accession>
<evidence type="ECO:0000256" key="1">
    <source>
        <dbReference type="ARBA" id="ARBA00002791"/>
    </source>
</evidence>
<comment type="function">
    <text evidence="1 10">Subunit of the oligosaccharyl transferase (OST) complex that catalyzes the initial transfer of a defined glycan (Glc(3)Man(9)GlcNAc(2) in eukaryotes) from the lipid carrier dolichol-pyrophosphate to an asparagine residue within an Asn-X-Ser/Thr consensus motif in nascent polypeptide chains, the first step in protein N-glycosylation. N-glycosylation occurs cotranslationally and the complex associates with the Sec61 complex at the channel-forming translocon complex that mediates protein translocation across the endoplasmic reticulum (ER). All subunits are required for a maximal enzyme activity.</text>
</comment>
<dbReference type="OrthoDB" id="310030at2759"/>
<protein>
    <recommendedName>
        <fullName evidence="10">Dolichyl-diphosphooligosaccharide--protein glycosyltransferase subunit 1</fullName>
    </recommendedName>
</protein>
<comment type="subunit">
    <text evidence="10">Component of the oligosaccharyltransferase (OST) complex.</text>
</comment>
<keyword evidence="6 10" id="KW-0732">Signal</keyword>
<evidence type="ECO:0000256" key="3">
    <source>
        <dbReference type="ARBA" id="ARBA00004922"/>
    </source>
</evidence>
<keyword evidence="12" id="KW-1185">Reference proteome</keyword>
<evidence type="ECO:0000256" key="6">
    <source>
        <dbReference type="ARBA" id="ARBA00022729"/>
    </source>
</evidence>
<evidence type="ECO:0000313" key="12">
    <source>
        <dbReference type="Proteomes" id="UP000313359"/>
    </source>
</evidence>
<reference evidence="11" key="1">
    <citation type="journal article" date="2018" name="Genome Biol. Evol.">
        <title>Genomics and development of Lentinus tigrinus, a white-rot wood-decaying mushroom with dimorphic fruiting bodies.</title>
        <authorList>
            <person name="Wu B."/>
            <person name="Xu Z."/>
            <person name="Knudson A."/>
            <person name="Carlson A."/>
            <person name="Chen N."/>
            <person name="Kovaka S."/>
            <person name="LaButti K."/>
            <person name="Lipzen A."/>
            <person name="Pennachio C."/>
            <person name="Riley R."/>
            <person name="Schakwitz W."/>
            <person name="Umezawa K."/>
            <person name="Ohm R.A."/>
            <person name="Grigoriev I.V."/>
            <person name="Nagy L.G."/>
            <person name="Gibbons J."/>
            <person name="Hibbett D."/>
        </authorList>
    </citation>
    <scope>NUCLEOTIDE SEQUENCE [LARGE SCALE GENOMIC DNA]</scope>
    <source>
        <strain evidence="11">ALCF2SS1-6</strain>
    </source>
</reference>
<keyword evidence="11" id="KW-0808">Transferase</keyword>
<comment type="subcellular location">
    <subcellularLocation>
        <location evidence="2 10">Endoplasmic reticulum membrane</location>
        <topology evidence="2 10">Single-pass type I membrane protein</topology>
    </subcellularLocation>
</comment>
<evidence type="ECO:0000256" key="8">
    <source>
        <dbReference type="ARBA" id="ARBA00022989"/>
    </source>
</evidence>
<evidence type="ECO:0000256" key="9">
    <source>
        <dbReference type="ARBA" id="ARBA00023136"/>
    </source>
</evidence>
<comment type="pathway">
    <text evidence="3 10">Protein modification; protein glycosylation.</text>
</comment>
<dbReference type="PANTHER" id="PTHR21049">
    <property type="entry name" value="RIBOPHORIN I"/>
    <property type="match status" value="1"/>
</dbReference>
<dbReference type="STRING" id="1328759.A0A5C2STW6"/>
<evidence type="ECO:0000313" key="11">
    <source>
        <dbReference type="EMBL" id="RPD67302.1"/>
    </source>
</evidence>
<keyword evidence="9 10" id="KW-0472">Membrane</keyword>
<evidence type="ECO:0000256" key="7">
    <source>
        <dbReference type="ARBA" id="ARBA00022824"/>
    </source>
</evidence>
<evidence type="ECO:0000256" key="10">
    <source>
        <dbReference type="RuleBase" id="RU361143"/>
    </source>
</evidence>
<dbReference type="Pfam" id="PF04597">
    <property type="entry name" value="Ribophorin_I"/>
    <property type="match status" value="1"/>
</dbReference>
<name>A0A5C2STW6_9APHY</name>
<sequence length="487" mass="54317">MPRHWRAPFSFLLSVVILPLCTSAANSFENTAIVRTVELGGALVHVTTTYAVKALEDGSSVYTIALAEQEHAHTSWLEAKLKGESERLPLEDFGFHQDSGVFLYTIELPKALNTNQTANLVIETVQTHATYPWPEEAGQKDGQSLKYEAELLVLSPYKTAVQRTKVRSPSPQIHSYTTPEDVEFTTDAVATKSGATITYGPFHDIPPSATSDFADKKQKHITVHYSYDYPVLEVTKLERAAEVSHWGANLNIEDKYWLHNAGPRLKGHFSRLEYQTQNYFGRPAPHTIPALQLHLPAGIHDAYYYDLVGNVSTSHLRTTPSIPKGAAPNQYSVLELRPRYPIVGGWNYSFTLGWDSPLEDYAGYDKATGKYVVSVPIMTVIPGSVVDEAEVKIVLPEGATDIEYFVPYPALDETISTHISYLDTVGRPKITLKYAQLTDKHGGNIYVTYKVPFSAHMKKPVAVTTAFAGIFTLALAWKRVDFRIRRK</sequence>
<feature type="chain" id="PRO_5023112701" description="Dolichyl-diphosphooligosaccharide--protein glycosyltransferase subunit 1" evidence="10">
    <location>
        <begin position="28"/>
        <end position="487"/>
    </location>
</feature>
<dbReference type="GO" id="GO:0016740">
    <property type="term" value="F:transferase activity"/>
    <property type="evidence" value="ECO:0007669"/>
    <property type="project" value="UniProtKB-KW"/>
</dbReference>
<keyword evidence="7 10" id="KW-0256">Endoplasmic reticulum</keyword>
<gene>
    <name evidence="11" type="ORF">L227DRAFT_582616</name>
</gene>
<dbReference type="Proteomes" id="UP000313359">
    <property type="component" value="Unassembled WGS sequence"/>
</dbReference>
<comment type="similarity">
    <text evidence="4 10">Belongs to the OST1 family.</text>
</comment>
<dbReference type="InterPro" id="IPR007676">
    <property type="entry name" value="Ribophorin_I"/>
</dbReference>
<evidence type="ECO:0000256" key="4">
    <source>
        <dbReference type="ARBA" id="ARBA00008905"/>
    </source>
</evidence>
<evidence type="ECO:0000256" key="2">
    <source>
        <dbReference type="ARBA" id="ARBA00004115"/>
    </source>
</evidence>
<dbReference type="PANTHER" id="PTHR21049:SF0">
    <property type="entry name" value="DOLICHYL-DIPHOSPHOOLIGOSACCHARIDE--PROTEIN GLYCOSYLTRANSFERASE SUBUNIT 1"/>
    <property type="match status" value="1"/>
</dbReference>
<proteinExistence type="inferred from homology"/>